<reference evidence="2 3" key="1">
    <citation type="journal article" date="2013" name="Genome Announc.">
        <title>Complete Genome Sequence of Bacillus thuringiensis Serovar Israelensis Strain HD-789.</title>
        <authorList>
            <person name="Doggett N.A."/>
            <person name="Stubben C.J."/>
            <person name="Chertkov O."/>
            <person name="Bruce D.C."/>
            <person name="Detter J.C."/>
            <person name="Johnson S.L."/>
            <person name="Han C.S."/>
        </authorList>
    </citation>
    <scope>NUCLEOTIDE SEQUENCE [LARGE SCALE GENOMIC DNA]</scope>
    <source>
        <strain evidence="2 3">HD-789</strain>
    </source>
</reference>
<keyword evidence="1" id="KW-0812">Transmembrane</keyword>
<keyword evidence="1" id="KW-1133">Transmembrane helix</keyword>
<dbReference type="Proteomes" id="UP000005257">
    <property type="component" value="Chromosome"/>
</dbReference>
<dbReference type="RefSeq" id="WP_000724353.1">
    <property type="nucleotide sequence ID" value="NC_018508.1"/>
</dbReference>
<feature type="transmembrane region" description="Helical" evidence="1">
    <location>
        <begin position="21"/>
        <end position="37"/>
    </location>
</feature>
<feature type="transmembrane region" description="Helical" evidence="1">
    <location>
        <begin position="49"/>
        <end position="70"/>
    </location>
</feature>
<feature type="transmembrane region" description="Helical" evidence="1">
    <location>
        <begin position="82"/>
        <end position="100"/>
    </location>
</feature>
<proteinExistence type="predicted"/>
<evidence type="ECO:0000313" key="2">
    <source>
        <dbReference type="EMBL" id="AFQ29191.1"/>
    </source>
</evidence>
<name>A0A9W3P659_BACTU</name>
<accession>A0A9W3P659</accession>
<dbReference type="AlphaFoldDB" id="A0A9W3P659"/>
<dbReference type="EMBL" id="CP003763">
    <property type="protein sequence ID" value="AFQ29191.1"/>
    <property type="molecule type" value="Genomic_DNA"/>
</dbReference>
<sequence>MKKITDERLILRNLKNIKITYIVQTIGILSILGYDFFQGGLDRMRENPLWMVFILTSIVSAYLSMSISVEQERAIINPQKSFIIRLVVLTTIVVFISYLTSITPNYGWKDGLLLGSILLMCGSIPTYYVYRLRLKQRQDLQDE</sequence>
<feature type="transmembrane region" description="Helical" evidence="1">
    <location>
        <begin position="112"/>
        <end position="130"/>
    </location>
</feature>
<keyword evidence="1" id="KW-0472">Membrane</keyword>
<evidence type="ECO:0000313" key="3">
    <source>
        <dbReference type="Proteomes" id="UP000005257"/>
    </source>
</evidence>
<dbReference type="KEGG" id="btn:BTF1_25140"/>
<evidence type="ECO:0008006" key="4">
    <source>
        <dbReference type="Google" id="ProtNLM"/>
    </source>
</evidence>
<organism evidence="2 3">
    <name type="scientific">Bacillus thuringiensis HD-789</name>
    <dbReference type="NCBI Taxonomy" id="1217737"/>
    <lineage>
        <taxon>Bacteria</taxon>
        <taxon>Bacillati</taxon>
        <taxon>Bacillota</taxon>
        <taxon>Bacilli</taxon>
        <taxon>Bacillales</taxon>
        <taxon>Bacillaceae</taxon>
        <taxon>Bacillus</taxon>
        <taxon>Bacillus cereus group</taxon>
    </lineage>
</organism>
<evidence type="ECO:0000256" key="1">
    <source>
        <dbReference type="SAM" id="Phobius"/>
    </source>
</evidence>
<gene>
    <name evidence="2" type="ORF">BTF1_25140</name>
</gene>
<protein>
    <recommendedName>
        <fullName evidence="4">Branched-chain amino acid ABC transporter substrate-binding protein</fullName>
    </recommendedName>
</protein>